<feature type="region of interest" description="Disordered" evidence="1">
    <location>
        <begin position="66"/>
        <end position="86"/>
    </location>
</feature>
<evidence type="ECO:0000313" key="2">
    <source>
        <dbReference type="EMBL" id="KAJ1217129.1"/>
    </source>
</evidence>
<dbReference type="AlphaFoldDB" id="A0AAV7WSU4"/>
<feature type="compositionally biased region" description="Basic residues" evidence="1">
    <location>
        <begin position="25"/>
        <end position="38"/>
    </location>
</feature>
<dbReference type="EMBL" id="JANPWB010000001">
    <property type="protein sequence ID" value="KAJ1217129.1"/>
    <property type="molecule type" value="Genomic_DNA"/>
</dbReference>
<sequence>MYPGGTRRSDNWPPNPEVGSGDGRWKKKRCAERRRRLSVQRGNAATGEHEEVNVDPKGVCSVKRNLPLQSSDEVKGEPEKTRESNFPDGVELTLEKDTITCHVPSMGVLATIILLY</sequence>
<dbReference type="Proteomes" id="UP001066276">
    <property type="component" value="Chromosome 1_1"/>
</dbReference>
<name>A0AAV7WSU4_PLEWA</name>
<comment type="caution">
    <text evidence="2">The sequence shown here is derived from an EMBL/GenBank/DDBJ whole genome shotgun (WGS) entry which is preliminary data.</text>
</comment>
<gene>
    <name evidence="2" type="ORF">NDU88_004724</name>
</gene>
<organism evidence="2 3">
    <name type="scientific">Pleurodeles waltl</name>
    <name type="common">Iberian ribbed newt</name>
    <dbReference type="NCBI Taxonomy" id="8319"/>
    <lineage>
        <taxon>Eukaryota</taxon>
        <taxon>Metazoa</taxon>
        <taxon>Chordata</taxon>
        <taxon>Craniata</taxon>
        <taxon>Vertebrata</taxon>
        <taxon>Euteleostomi</taxon>
        <taxon>Amphibia</taxon>
        <taxon>Batrachia</taxon>
        <taxon>Caudata</taxon>
        <taxon>Salamandroidea</taxon>
        <taxon>Salamandridae</taxon>
        <taxon>Pleurodelinae</taxon>
        <taxon>Pleurodeles</taxon>
    </lineage>
</organism>
<reference evidence="2" key="1">
    <citation type="journal article" date="2022" name="bioRxiv">
        <title>Sequencing and chromosome-scale assembly of the giantPleurodeles waltlgenome.</title>
        <authorList>
            <person name="Brown T."/>
            <person name="Elewa A."/>
            <person name="Iarovenko S."/>
            <person name="Subramanian E."/>
            <person name="Araus A.J."/>
            <person name="Petzold A."/>
            <person name="Susuki M."/>
            <person name="Suzuki K.-i.T."/>
            <person name="Hayashi T."/>
            <person name="Toyoda A."/>
            <person name="Oliveira C."/>
            <person name="Osipova E."/>
            <person name="Leigh N.D."/>
            <person name="Simon A."/>
            <person name="Yun M.H."/>
        </authorList>
    </citation>
    <scope>NUCLEOTIDE SEQUENCE</scope>
    <source>
        <strain evidence="2">20211129_DDA</strain>
        <tissue evidence="2">Liver</tissue>
    </source>
</reference>
<evidence type="ECO:0000313" key="3">
    <source>
        <dbReference type="Proteomes" id="UP001066276"/>
    </source>
</evidence>
<evidence type="ECO:0000256" key="1">
    <source>
        <dbReference type="SAM" id="MobiDB-lite"/>
    </source>
</evidence>
<accession>A0AAV7WSU4</accession>
<proteinExistence type="predicted"/>
<protein>
    <submittedName>
        <fullName evidence="2">Uncharacterized protein</fullName>
    </submittedName>
</protein>
<feature type="region of interest" description="Disordered" evidence="1">
    <location>
        <begin position="1"/>
        <end position="54"/>
    </location>
</feature>
<keyword evidence="3" id="KW-1185">Reference proteome</keyword>
<feature type="compositionally biased region" description="Basic and acidic residues" evidence="1">
    <location>
        <begin position="72"/>
        <end position="85"/>
    </location>
</feature>